<dbReference type="PROSITE" id="PS51677">
    <property type="entry name" value="NODB"/>
    <property type="match status" value="1"/>
</dbReference>
<dbReference type="Proteomes" id="UP000326903">
    <property type="component" value="Unassembled WGS sequence"/>
</dbReference>
<evidence type="ECO:0000256" key="2">
    <source>
        <dbReference type="SAM" id="SignalP"/>
    </source>
</evidence>
<keyword evidence="1 2" id="KW-0732">Signal</keyword>
<evidence type="ECO:0000313" key="5">
    <source>
        <dbReference type="Proteomes" id="UP000326903"/>
    </source>
</evidence>
<gene>
    <name evidence="4" type="ORF">FW778_07035</name>
</gene>
<comment type="caution">
    <text evidence="4">The sequence shown here is derived from an EMBL/GenBank/DDBJ whole genome shotgun (WGS) entry which is preliminary data.</text>
</comment>
<evidence type="ECO:0000313" key="4">
    <source>
        <dbReference type="EMBL" id="KAA9041765.1"/>
    </source>
</evidence>
<feature type="domain" description="NodB homology" evidence="3">
    <location>
        <begin position="31"/>
        <end position="263"/>
    </location>
</feature>
<evidence type="ECO:0000259" key="3">
    <source>
        <dbReference type="PROSITE" id="PS51677"/>
    </source>
</evidence>
<dbReference type="SUPFAM" id="SSF88713">
    <property type="entry name" value="Glycoside hydrolase/deacetylase"/>
    <property type="match status" value="1"/>
</dbReference>
<protein>
    <submittedName>
        <fullName evidence="4">Polysaccharide deacetylase family protein</fullName>
    </submittedName>
</protein>
<dbReference type="CDD" id="cd10967">
    <property type="entry name" value="CE4_GLA_like_6s"/>
    <property type="match status" value="1"/>
</dbReference>
<proteinExistence type="predicted"/>
<dbReference type="GO" id="GO:0016810">
    <property type="term" value="F:hydrolase activity, acting on carbon-nitrogen (but not peptide) bonds"/>
    <property type="evidence" value="ECO:0007669"/>
    <property type="project" value="InterPro"/>
</dbReference>
<dbReference type="Gene3D" id="3.20.20.370">
    <property type="entry name" value="Glycoside hydrolase/deacetylase"/>
    <property type="match status" value="1"/>
</dbReference>
<dbReference type="EMBL" id="VYQF01000001">
    <property type="protein sequence ID" value="KAA9041765.1"/>
    <property type="molecule type" value="Genomic_DNA"/>
</dbReference>
<reference evidence="4 5" key="1">
    <citation type="submission" date="2019-09" db="EMBL/GenBank/DDBJ databases">
        <title>Draft genome sequence of Ginsengibacter sp. BR5-29.</title>
        <authorList>
            <person name="Im W.-T."/>
        </authorList>
    </citation>
    <scope>NUCLEOTIDE SEQUENCE [LARGE SCALE GENOMIC DNA]</scope>
    <source>
        <strain evidence="4 5">BR5-29</strain>
    </source>
</reference>
<accession>A0A5J5IKW5</accession>
<dbReference type="PANTHER" id="PTHR34216">
    <property type="match status" value="1"/>
</dbReference>
<feature type="chain" id="PRO_5023943895" evidence="2">
    <location>
        <begin position="21"/>
        <end position="263"/>
    </location>
</feature>
<keyword evidence="5" id="KW-1185">Reference proteome</keyword>
<dbReference type="GO" id="GO:0005975">
    <property type="term" value="P:carbohydrate metabolic process"/>
    <property type="evidence" value="ECO:0007669"/>
    <property type="project" value="InterPro"/>
</dbReference>
<feature type="signal peptide" evidence="2">
    <location>
        <begin position="1"/>
        <end position="20"/>
    </location>
</feature>
<dbReference type="PANTHER" id="PTHR34216:SF11">
    <property type="entry name" value="CHITOOLIGOSACCHARIDE DEACETYLASE"/>
    <property type="match status" value="1"/>
</dbReference>
<evidence type="ECO:0000256" key="1">
    <source>
        <dbReference type="ARBA" id="ARBA00022729"/>
    </source>
</evidence>
<dbReference type="Pfam" id="PF01522">
    <property type="entry name" value="Polysacc_deac_1"/>
    <property type="match status" value="1"/>
</dbReference>
<dbReference type="RefSeq" id="WP_150413885.1">
    <property type="nucleotide sequence ID" value="NZ_VYQF01000001.1"/>
</dbReference>
<organism evidence="4 5">
    <name type="scientific">Ginsengibacter hankyongi</name>
    <dbReference type="NCBI Taxonomy" id="2607284"/>
    <lineage>
        <taxon>Bacteria</taxon>
        <taxon>Pseudomonadati</taxon>
        <taxon>Bacteroidota</taxon>
        <taxon>Chitinophagia</taxon>
        <taxon>Chitinophagales</taxon>
        <taxon>Chitinophagaceae</taxon>
        <taxon>Ginsengibacter</taxon>
    </lineage>
</organism>
<dbReference type="InterPro" id="IPR002509">
    <property type="entry name" value="NODB_dom"/>
</dbReference>
<sequence length="263" mass="29515">MQKISLILLIHLILMFNASAQTDNSWHGKKCALVLTYDDGLNIDLTNVIPALDSVGLKGTFYISDYFNGLNAQINKWRIAAAEGHELGNHTIWHPCDGSLSGRSFVQPDYDLHTYDVRRMDNEILAMNNILKAIDGKSKRTFAYPCGDLKIHDTSYLDPLKNEFIAARGVKGEMLPMDKIDLYNIGCYTMNGQSTDEMIALVRKAMASHTLLVFLFHGVGGEHSLNVSLEAHSGLLHYLKQHENEIWIAPMIAVAEFIKSNRH</sequence>
<dbReference type="AlphaFoldDB" id="A0A5J5IKW5"/>
<name>A0A5J5IKW5_9BACT</name>
<dbReference type="InterPro" id="IPR011330">
    <property type="entry name" value="Glyco_hydro/deAcase_b/a-brl"/>
</dbReference>
<dbReference type="InterPro" id="IPR051398">
    <property type="entry name" value="Polysacch_Deacetylase"/>
</dbReference>